<reference evidence="2" key="2">
    <citation type="submission" date="2014-05" db="EMBL/GenBank/DDBJ databases">
        <title>The genome and life-stage specific transcriptomes of Globodera pallida elucidate key aspects of plant parasitism by a cyst nematode.</title>
        <authorList>
            <person name="Cotton J.A."/>
            <person name="Lilley C.J."/>
            <person name="Jones L.M."/>
            <person name="Kikuchi T."/>
            <person name="Reid A.J."/>
            <person name="Thorpe P."/>
            <person name="Tsai I.J."/>
            <person name="Beasley H."/>
            <person name="Blok V."/>
            <person name="Cock P.J.A."/>
            <person name="Van den Akker S.E."/>
            <person name="Holroyd N."/>
            <person name="Hunt M."/>
            <person name="Mantelin S."/>
            <person name="Naghra H."/>
            <person name="Pain A."/>
            <person name="Palomares-Rius J.E."/>
            <person name="Zarowiecki M."/>
            <person name="Berriman M."/>
            <person name="Jones J.T."/>
            <person name="Urwin P.E."/>
        </authorList>
    </citation>
    <scope>NUCLEOTIDE SEQUENCE [LARGE SCALE GENOMIC DNA]</scope>
    <source>
        <strain evidence="2">Lindley</strain>
    </source>
</reference>
<dbReference type="AlphaFoldDB" id="A0A183CKW4"/>
<dbReference type="InterPro" id="IPR000798">
    <property type="entry name" value="Ez/rad/moesin-like"/>
</dbReference>
<dbReference type="PRINTS" id="PR00661">
    <property type="entry name" value="ERMFAMILY"/>
</dbReference>
<dbReference type="GO" id="GO:0003779">
    <property type="term" value="F:actin binding"/>
    <property type="evidence" value="ECO:0007669"/>
    <property type="project" value="InterPro"/>
</dbReference>
<proteinExistence type="predicted"/>
<keyword evidence="2" id="KW-1185">Reference proteome</keyword>
<dbReference type="Proteomes" id="UP000050741">
    <property type="component" value="Unassembled WGS sequence"/>
</dbReference>
<dbReference type="PANTHER" id="PTHR23281">
    <property type="entry name" value="MERLIN/MOESIN/EZRIN/RADIXIN"/>
    <property type="match status" value="1"/>
</dbReference>
<reference evidence="3" key="3">
    <citation type="submission" date="2016-06" db="UniProtKB">
        <authorList>
            <consortium name="WormBaseParasite"/>
        </authorList>
    </citation>
    <scope>IDENTIFICATION</scope>
</reference>
<evidence type="ECO:0000313" key="3">
    <source>
        <dbReference type="WBParaSite" id="GPLIN_001352000"/>
    </source>
</evidence>
<organism evidence="2 3">
    <name type="scientific">Globodera pallida</name>
    <name type="common">Potato cyst nematode worm</name>
    <name type="synonym">Heterodera pallida</name>
    <dbReference type="NCBI Taxonomy" id="36090"/>
    <lineage>
        <taxon>Eukaryota</taxon>
        <taxon>Metazoa</taxon>
        <taxon>Ecdysozoa</taxon>
        <taxon>Nematoda</taxon>
        <taxon>Chromadorea</taxon>
        <taxon>Rhabditida</taxon>
        <taxon>Tylenchina</taxon>
        <taxon>Tylenchomorpha</taxon>
        <taxon>Tylenchoidea</taxon>
        <taxon>Heteroderidae</taxon>
        <taxon>Heteroderinae</taxon>
        <taxon>Globodera</taxon>
    </lineage>
</organism>
<feature type="domain" description="Ezrin/radixin/moesin C-terminal" evidence="1">
    <location>
        <begin position="42"/>
        <end position="112"/>
    </location>
</feature>
<name>A0A183CKW4_GLOPA</name>
<dbReference type="InterPro" id="IPR011174">
    <property type="entry name" value="ERM"/>
</dbReference>
<protein>
    <submittedName>
        <fullName evidence="3">ERM domain-containing protein</fullName>
    </submittedName>
</protein>
<reference evidence="2" key="1">
    <citation type="submission" date="2013-12" db="EMBL/GenBank/DDBJ databases">
        <authorList>
            <person name="Aslett M."/>
        </authorList>
    </citation>
    <scope>NUCLEOTIDE SEQUENCE [LARGE SCALE GENOMIC DNA]</scope>
    <source>
        <strain evidence="2">Lindley</strain>
    </source>
</reference>
<sequence>RIYNPGNGHLPIELNDPDDMANTHDELGTFHEGHTSNVIPLDRIIVTDQDMSLKHKLELLTRELDNARDAQAITDFDVLHMENKKQGRDKYNTLRQIRSGNTKRRIDQFENM</sequence>
<dbReference type="Gene3D" id="6.10.360.10">
    <property type="match status" value="1"/>
</dbReference>
<dbReference type="Pfam" id="PF00769">
    <property type="entry name" value="ERM_C"/>
    <property type="match status" value="1"/>
</dbReference>
<evidence type="ECO:0000313" key="2">
    <source>
        <dbReference type="Proteomes" id="UP000050741"/>
    </source>
</evidence>
<dbReference type="InterPro" id="IPR011259">
    <property type="entry name" value="ERM_C_dom"/>
</dbReference>
<dbReference type="WBParaSite" id="GPLIN_001352000">
    <property type="protein sequence ID" value="GPLIN_001352000"/>
    <property type="gene ID" value="GPLIN_001352000"/>
</dbReference>
<dbReference type="InterPro" id="IPR008954">
    <property type="entry name" value="Moesin_tail_sf"/>
</dbReference>
<dbReference type="SUPFAM" id="SSF48678">
    <property type="entry name" value="Moesin tail domain"/>
    <property type="match status" value="1"/>
</dbReference>
<accession>A0A183CKW4</accession>
<evidence type="ECO:0000259" key="1">
    <source>
        <dbReference type="Pfam" id="PF00769"/>
    </source>
</evidence>